<organism evidence="9 10">
    <name type="scientific">Noviherbaspirillum pedocola</name>
    <dbReference type="NCBI Taxonomy" id="2801341"/>
    <lineage>
        <taxon>Bacteria</taxon>
        <taxon>Pseudomonadati</taxon>
        <taxon>Pseudomonadota</taxon>
        <taxon>Betaproteobacteria</taxon>
        <taxon>Burkholderiales</taxon>
        <taxon>Oxalobacteraceae</taxon>
        <taxon>Noviherbaspirillum</taxon>
    </lineage>
</organism>
<reference evidence="9" key="1">
    <citation type="submission" date="2021-01" db="EMBL/GenBank/DDBJ databases">
        <title>Genome sequence of strain Noviherbaspirillum sp. DKR-6.</title>
        <authorList>
            <person name="Chaudhary D.K."/>
        </authorList>
    </citation>
    <scope>NUCLEOTIDE SEQUENCE</scope>
    <source>
        <strain evidence="9">DKR-6</strain>
    </source>
</reference>
<comment type="subcellular location">
    <subcellularLocation>
        <location evidence="1 7">Cell membrane</location>
        <topology evidence="1 7">Multi-pass membrane protein</topology>
    </subcellularLocation>
</comment>
<dbReference type="InterPro" id="IPR035906">
    <property type="entry name" value="MetI-like_sf"/>
</dbReference>
<dbReference type="Gene3D" id="1.10.3720.10">
    <property type="entry name" value="MetI-like"/>
    <property type="match status" value="1"/>
</dbReference>
<evidence type="ECO:0000256" key="4">
    <source>
        <dbReference type="ARBA" id="ARBA00022692"/>
    </source>
</evidence>
<accession>A0A934WA75</accession>
<dbReference type="GO" id="GO:0055085">
    <property type="term" value="P:transmembrane transport"/>
    <property type="evidence" value="ECO:0007669"/>
    <property type="project" value="InterPro"/>
</dbReference>
<keyword evidence="4 7" id="KW-0812">Transmembrane</keyword>
<feature type="transmembrane region" description="Helical" evidence="7">
    <location>
        <begin position="261"/>
        <end position="281"/>
    </location>
</feature>
<keyword evidence="3" id="KW-1003">Cell membrane</keyword>
<evidence type="ECO:0000256" key="7">
    <source>
        <dbReference type="RuleBase" id="RU363032"/>
    </source>
</evidence>
<evidence type="ECO:0000313" key="9">
    <source>
        <dbReference type="EMBL" id="MBK4739318.1"/>
    </source>
</evidence>
<dbReference type="CDD" id="cd06261">
    <property type="entry name" value="TM_PBP2"/>
    <property type="match status" value="1"/>
</dbReference>
<keyword evidence="10" id="KW-1185">Reference proteome</keyword>
<feature type="transmembrane region" description="Helical" evidence="7">
    <location>
        <begin position="30"/>
        <end position="54"/>
    </location>
</feature>
<comment type="caution">
    <text evidence="9">The sequence shown here is derived from an EMBL/GenBank/DDBJ whole genome shotgun (WGS) entry which is preliminary data.</text>
</comment>
<feature type="transmembrane region" description="Helical" evidence="7">
    <location>
        <begin position="94"/>
        <end position="121"/>
    </location>
</feature>
<evidence type="ECO:0000259" key="8">
    <source>
        <dbReference type="PROSITE" id="PS50928"/>
    </source>
</evidence>
<dbReference type="RefSeq" id="WP_200598684.1">
    <property type="nucleotide sequence ID" value="NZ_JAEPBG010000049.1"/>
</dbReference>
<feature type="transmembrane region" description="Helical" evidence="7">
    <location>
        <begin position="213"/>
        <end position="236"/>
    </location>
</feature>
<dbReference type="PANTHER" id="PTHR43386">
    <property type="entry name" value="OLIGOPEPTIDE TRANSPORT SYSTEM PERMEASE PROTEIN APPC"/>
    <property type="match status" value="1"/>
</dbReference>
<evidence type="ECO:0000256" key="6">
    <source>
        <dbReference type="ARBA" id="ARBA00023136"/>
    </source>
</evidence>
<comment type="similarity">
    <text evidence="7">Belongs to the binding-protein-dependent transport system permease family.</text>
</comment>
<feature type="transmembrane region" description="Helical" evidence="7">
    <location>
        <begin position="127"/>
        <end position="151"/>
    </location>
</feature>
<sequence length="295" mass="31570">MLVVKNSRTASALRARWLRVLSIEWQRSDLLPLIAIVWLMIVGVGAIATNWLLLPNAFDGDLLQMLAPPSAEHWFGSDSLGRDMFARCLLGARVSLSVGVGSVLFGLIVGGTLGLVAGYFANCWGRVVMASMTVLLSFPPLILAIVIVSTFGANSRNVALAIGVLFVPAFARMARANTLLYRQREFVLAAEAMGASTARILFLEILPNIIPALLAYSVVMLGVAILAESSLGFLGLSVPPPMPSWGGIIAAEKASLRDAPWAVFFPALMMFLSVAAVNVLGERARKMFDVKAQGL</sequence>
<dbReference type="AlphaFoldDB" id="A0A934WA75"/>
<dbReference type="EMBL" id="JAEPBG010000049">
    <property type="protein sequence ID" value="MBK4739318.1"/>
    <property type="molecule type" value="Genomic_DNA"/>
</dbReference>
<feature type="transmembrane region" description="Helical" evidence="7">
    <location>
        <begin position="158"/>
        <end position="174"/>
    </location>
</feature>
<keyword evidence="5 7" id="KW-1133">Transmembrane helix</keyword>
<evidence type="ECO:0000256" key="2">
    <source>
        <dbReference type="ARBA" id="ARBA00022448"/>
    </source>
</evidence>
<evidence type="ECO:0000256" key="3">
    <source>
        <dbReference type="ARBA" id="ARBA00022475"/>
    </source>
</evidence>
<dbReference type="InterPro" id="IPR050366">
    <property type="entry name" value="BP-dependent_transpt_permease"/>
</dbReference>
<evidence type="ECO:0000256" key="5">
    <source>
        <dbReference type="ARBA" id="ARBA00022989"/>
    </source>
</evidence>
<feature type="domain" description="ABC transmembrane type-1" evidence="8">
    <location>
        <begin position="92"/>
        <end position="281"/>
    </location>
</feature>
<dbReference type="PROSITE" id="PS50928">
    <property type="entry name" value="ABC_TM1"/>
    <property type="match status" value="1"/>
</dbReference>
<keyword evidence="2 7" id="KW-0813">Transport</keyword>
<dbReference type="PANTHER" id="PTHR43386:SF25">
    <property type="entry name" value="PEPTIDE ABC TRANSPORTER PERMEASE PROTEIN"/>
    <property type="match status" value="1"/>
</dbReference>
<proteinExistence type="inferred from homology"/>
<dbReference type="Pfam" id="PF00528">
    <property type="entry name" value="BPD_transp_1"/>
    <property type="match status" value="1"/>
</dbReference>
<dbReference type="InterPro" id="IPR000515">
    <property type="entry name" value="MetI-like"/>
</dbReference>
<keyword evidence="6 7" id="KW-0472">Membrane</keyword>
<dbReference type="GO" id="GO:0005886">
    <property type="term" value="C:plasma membrane"/>
    <property type="evidence" value="ECO:0007669"/>
    <property type="project" value="UniProtKB-SubCell"/>
</dbReference>
<dbReference type="Proteomes" id="UP000622890">
    <property type="component" value="Unassembled WGS sequence"/>
</dbReference>
<evidence type="ECO:0000313" key="10">
    <source>
        <dbReference type="Proteomes" id="UP000622890"/>
    </source>
</evidence>
<protein>
    <submittedName>
        <fullName evidence="9">ABC transporter permease</fullName>
    </submittedName>
</protein>
<gene>
    <name evidence="9" type="ORF">JJB74_32425</name>
</gene>
<evidence type="ECO:0000256" key="1">
    <source>
        <dbReference type="ARBA" id="ARBA00004651"/>
    </source>
</evidence>
<name>A0A934WA75_9BURK</name>
<dbReference type="SUPFAM" id="SSF161098">
    <property type="entry name" value="MetI-like"/>
    <property type="match status" value="1"/>
</dbReference>